<accession>M7AUS9</accession>
<evidence type="ECO:0000313" key="1">
    <source>
        <dbReference type="EMBL" id="EMP29206.1"/>
    </source>
</evidence>
<name>M7AUS9_CHEMY</name>
<sequence>MAVSLKAGQCKHCLSALLPTKYFRPQRAGFSLSTGERTCQQRAIYTATCHGKTFVLGGEAFLNTCERLHYSMFTLQPGSTLCDRFASSRFSGSSEDPSNRQQITLQSTPVLYPRQEEYEDCSRHQTPHRRNAAEKWQQVSPLRNSNTSWQHFGGRLYGSCTRRRHFGGTVSCGRTQLPQRAPLHLRAPRWGPLD</sequence>
<protein>
    <submittedName>
        <fullName evidence="1">Uncharacterized protein</fullName>
    </submittedName>
</protein>
<proteinExistence type="predicted"/>
<dbReference type="AlphaFoldDB" id="M7AUS9"/>
<keyword evidence="2" id="KW-1185">Reference proteome</keyword>
<dbReference type="Proteomes" id="UP000031443">
    <property type="component" value="Unassembled WGS sequence"/>
</dbReference>
<dbReference type="EMBL" id="KB558346">
    <property type="protein sequence ID" value="EMP29206.1"/>
    <property type="molecule type" value="Genomic_DNA"/>
</dbReference>
<evidence type="ECO:0000313" key="2">
    <source>
        <dbReference type="Proteomes" id="UP000031443"/>
    </source>
</evidence>
<gene>
    <name evidence="1" type="ORF">UY3_13686</name>
</gene>
<reference evidence="2" key="1">
    <citation type="journal article" date="2013" name="Nat. Genet.">
        <title>The draft genomes of soft-shell turtle and green sea turtle yield insights into the development and evolution of the turtle-specific body plan.</title>
        <authorList>
            <person name="Wang Z."/>
            <person name="Pascual-Anaya J."/>
            <person name="Zadissa A."/>
            <person name="Li W."/>
            <person name="Niimura Y."/>
            <person name="Huang Z."/>
            <person name="Li C."/>
            <person name="White S."/>
            <person name="Xiong Z."/>
            <person name="Fang D."/>
            <person name="Wang B."/>
            <person name="Ming Y."/>
            <person name="Chen Y."/>
            <person name="Zheng Y."/>
            <person name="Kuraku S."/>
            <person name="Pignatelli M."/>
            <person name="Herrero J."/>
            <person name="Beal K."/>
            <person name="Nozawa M."/>
            <person name="Li Q."/>
            <person name="Wang J."/>
            <person name="Zhang H."/>
            <person name="Yu L."/>
            <person name="Shigenobu S."/>
            <person name="Wang J."/>
            <person name="Liu J."/>
            <person name="Flicek P."/>
            <person name="Searle S."/>
            <person name="Wang J."/>
            <person name="Kuratani S."/>
            <person name="Yin Y."/>
            <person name="Aken B."/>
            <person name="Zhang G."/>
            <person name="Irie N."/>
        </authorList>
    </citation>
    <scope>NUCLEOTIDE SEQUENCE [LARGE SCALE GENOMIC DNA]</scope>
</reference>
<organism evidence="1 2">
    <name type="scientific">Chelonia mydas</name>
    <name type="common">Green sea-turtle</name>
    <name type="synonym">Chelonia agassizi</name>
    <dbReference type="NCBI Taxonomy" id="8469"/>
    <lineage>
        <taxon>Eukaryota</taxon>
        <taxon>Metazoa</taxon>
        <taxon>Chordata</taxon>
        <taxon>Craniata</taxon>
        <taxon>Vertebrata</taxon>
        <taxon>Euteleostomi</taxon>
        <taxon>Archelosauria</taxon>
        <taxon>Testudinata</taxon>
        <taxon>Testudines</taxon>
        <taxon>Cryptodira</taxon>
        <taxon>Durocryptodira</taxon>
        <taxon>Americhelydia</taxon>
        <taxon>Chelonioidea</taxon>
        <taxon>Cheloniidae</taxon>
        <taxon>Chelonia</taxon>
    </lineage>
</organism>